<feature type="compositionally biased region" description="Polar residues" evidence="1">
    <location>
        <begin position="60"/>
        <end position="75"/>
    </location>
</feature>
<dbReference type="GO" id="GO:0016872">
    <property type="term" value="F:intramolecular lyase activity"/>
    <property type="evidence" value="ECO:0007669"/>
    <property type="project" value="InterPro"/>
</dbReference>
<evidence type="ECO:0000256" key="1">
    <source>
        <dbReference type="SAM" id="MobiDB-lite"/>
    </source>
</evidence>
<accession>A0A7S4VN49</accession>
<dbReference type="SUPFAM" id="SSF54626">
    <property type="entry name" value="Chalcone isomerase"/>
    <property type="match status" value="1"/>
</dbReference>
<name>A0A7S4VN49_9STRA</name>
<sequence>MSQNENDNDVDGDIDDDDDDYDDDKYEEDEMNEYEEDDMDDDDEEAEDELSSMREAVTYFLQSSGFSSPSTTEESNAVKEAMSQKETDSRVQYNIDQLQRARYLQPQNVLRIEKELNQEWKLRQDTIDRAVQKNNVEKAKQIKADWMNRIVNGTPVKVRDRSKQIQWEKEFRNKMIKERMVQKEQEQKEQQQQESKEETKVREERKKEQDAAVVAAGAAEEARKQKAQAQAKAEAAAAAAAKEGAERQKEEAEKQKKEQRIAAEKARAAEAAAKAQAEAEAEQVRLLREKQAKEAAEAAAKAAEEEEERKQREEEDALLQPLEDKATGIVFAPKLGDDDLYFIGVGVRKKAFVSIYSVGMYTSRDVKMSLEDFLEEHDKKEALTFLHDSIQQKLTSSTTMILAEPSKTKQNPFKTSFLLQMAFSVGAETMSSTIAESVGQRYRDGPMEVTELKDLIFAGVKAKGSATKGTTFLFECSSDNGLTVSVDGEVQGTVNSVELASAFVNVYLDEKGASPSLKENILQHCCAP</sequence>
<gene>
    <name evidence="3" type="ORF">DBRI00130_LOCUS15408</name>
</gene>
<feature type="domain" description="Chalcone isomerase" evidence="2">
    <location>
        <begin position="419"/>
        <end position="522"/>
    </location>
</feature>
<dbReference type="InterPro" id="IPR016087">
    <property type="entry name" value="Chalcone_isomerase"/>
</dbReference>
<dbReference type="AlphaFoldDB" id="A0A7S4VN49"/>
<evidence type="ECO:0000313" key="3">
    <source>
        <dbReference type="EMBL" id="CAE4608152.1"/>
    </source>
</evidence>
<feature type="compositionally biased region" description="Basic and acidic residues" evidence="1">
    <location>
        <begin position="180"/>
        <end position="210"/>
    </location>
</feature>
<proteinExistence type="predicted"/>
<feature type="region of interest" description="Disordered" evidence="1">
    <location>
        <begin position="295"/>
        <end position="316"/>
    </location>
</feature>
<reference evidence="3" key="1">
    <citation type="submission" date="2021-01" db="EMBL/GenBank/DDBJ databases">
        <authorList>
            <person name="Corre E."/>
            <person name="Pelletier E."/>
            <person name="Niang G."/>
            <person name="Scheremetjew M."/>
            <person name="Finn R."/>
            <person name="Kale V."/>
            <person name="Holt S."/>
            <person name="Cochrane G."/>
            <person name="Meng A."/>
            <person name="Brown T."/>
            <person name="Cohen L."/>
        </authorList>
    </citation>
    <scope>NUCLEOTIDE SEQUENCE</scope>
    <source>
        <strain evidence="3">GSO104</strain>
    </source>
</reference>
<feature type="compositionally biased region" description="Low complexity" evidence="1">
    <location>
        <begin position="227"/>
        <end position="242"/>
    </location>
</feature>
<feature type="compositionally biased region" description="Basic and acidic residues" evidence="1">
    <location>
        <begin position="243"/>
        <end position="265"/>
    </location>
</feature>
<protein>
    <recommendedName>
        <fullName evidence="2">Chalcone isomerase domain-containing protein</fullName>
    </recommendedName>
</protein>
<organism evidence="3">
    <name type="scientific">Ditylum brightwellii</name>
    <dbReference type="NCBI Taxonomy" id="49249"/>
    <lineage>
        <taxon>Eukaryota</taxon>
        <taxon>Sar</taxon>
        <taxon>Stramenopiles</taxon>
        <taxon>Ochrophyta</taxon>
        <taxon>Bacillariophyta</taxon>
        <taxon>Mediophyceae</taxon>
        <taxon>Lithodesmiophycidae</taxon>
        <taxon>Lithodesmiales</taxon>
        <taxon>Lithodesmiaceae</taxon>
        <taxon>Ditylum</taxon>
    </lineage>
</organism>
<dbReference type="InterPro" id="IPR036298">
    <property type="entry name" value="Chalcone_isomerase_sf"/>
</dbReference>
<feature type="region of interest" description="Disordered" evidence="1">
    <location>
        <begin position="1"/>
        <end position="89"/>
    </location>
</feature>
<feature type="compositionally biased region" description="Acidic residues" evidence="1">
    <location>
        <begin position="1"/>
        <end position="50"/>
    </location>
</feature>
<dbReference type="PANTHER" id="PTHR47698:SF2">
    <property type="entry name" value="FATTY-ACID-BINDING PROTEIN 3, CHLOROPLASTIC"/>
    <property type="match status" value="1"/>
</dbReference>
<dbReference type="Gene3D" id="3.50.70.10">
    <property type="match status" value="1"/>
</dbReference>
<feature type="region of interest" description="Disordered" evidence="1">
    <location>
        <begin position="180"/>
        <end position="265"/>
    </location>
</feature>
<dbReference type="EMBL" id="HBNS01019362">
    <property type="protein sequence ID" value="CAE4608152.1"/>
    <property type="molecule type" value="Transcribed_RNA"/>
</dbReference>
<evidence type="ECO:0000259" key="2">
    <source>
        <dbReference type="Pfam" id="PF16036"/>
    </source>
</evidence>
<dbReference type="Pfam" id="PF16036">
    <property type="entry name" value="Chalcone_3"/>
    <property type="match status" value="1"/>
</dbReference>
<dbReference type="PANTHER" id="PTHR47698">
    <property type="entry name" value="FATTY-ACID-BINDING PROTEIN 3, CHLOROPLASTIC"/>
    <property type="match status" value="1"/>
</dbReference>
<dbReference type="InterPro" id="IPR016088">
    <property type="entry name" value="Chalcone_isomerase_3-sand"/>
</dbReference>